<dbReference type="Gene3D" id="2.130.10.10">
    <property type="entry name" value="YVTN repeat-like/Quinoprotein amine dehydrogenase"/>
    <property type="match status" value="1"/>
</dbReference>
<reference evidence="3 4" key="1">
    <citation type="submission" date="2019-02" db="EMBL/GenBank/DDBJ databases">
        <title>Deep-cultivation of Planctomycetes and their phenomic and genomic characterization uncovers novel biology.</title>
        <authorList>
            <person name="Wiegand S."/>
            <person name="Jogler M."/>
            <person name="Boedeker C."/>
            <person name="Pinto D."/>
            <person name="Vollmers J."/>
            <person name="Rivas-Marin E."/>
            <person name="Kohn T."/>
            <person name="Peeters S.H."/>
            <person name="Heuer A."/>
            <person name="Rast P."/>
            <person name="Oberbeckmann S."/>
            <person name="Bunk B."/>
            <person name="Jeske O."/>
            <person name="Meyerdierks A."/>
            <person name="Storesund J.E."/>
            <person name="Kallscheuer N."/>
            <person name="Luecker S."/>
            <person name="Lage O.M."/>
            <person name="Pohl T."/>
            <person name="Merkel B.J."/>
            <person name="Hornburger P."/>
            <person name="Mueller R.-W."/>
            <person name="Bruemmer F."/>
            <person name="Labrenz M."/>
            <person name="Spormann A.M."/>
            <person name="Op den Camp H."/>
            <person name="Overmann J."/>
            <person name="Amann R."/>
            <person name="Jetten M.S.M."/>
            <person name="Mascher T."/>
            <person name="Medema M.H."/>
            <person name="Devos D.P."/>
            <person name="Kaster A.-K."/>
            <person name="Ovreas L."/>
            <person name="Rohde M."/>
            <person name="Galperin M.Y."/>
            <person name="Jogler C."/>
        </authorList>
    </citation>
    <scope>NUCLEOTIDE SEQUENCE [LARGE SCALE GENOMIC DNA]</scope>
    <source>
        <strain evidence="3 4">ETA_A8</strain>
    </source>
</reference>
<name>A0A517Y836_9BACT</name>
<keyword evidence="1" id="KW-0732">Signal</keyword>
<evidence type="ECO:0000259" key="2">
    <source>
        <dbReference type="Pfam" id="PF13360"/>
    </source>
</evidence>
<evidence type="ECO:0000313" key="4">
    <source>
        <dbReference type="Proteomes" id="UP000315017"/>
    </source>
</evidence>
<dbReference type="InterPro" id="IPR015943">
    <property type="entry name" value="WD40/YVTN_repeat-like_dom_sf"/>
</dbReference>
<feature type="domain" description="Pyrrolo-quinoline quinone repeat" evidence="2">
    <location>
        <begin position="93"/>
        <end position="348"/>
    </location>
</feature>
<protein>
    <submittedName>
        <fullName evidence="3">Outer membrane protein assembly factor BamB</fullName>
    </submittedName>
</protein>
<dbReference type="InterPro" id="IPR011047">
    <property type="entry name" value="Quinoprotein_ADH-like_sf"/>
</dbReference>
<evidence type="ECO:0000256" key="1">
    <source>
        <dbReference type="SAM" id="SignalP"/>
    </source>
</evidence>
<dbReference type="SMART" id="SM00564">
    <property type="entry name" value="PQQ"/>
    <property type="match status" value="6"/>
</dbReference>
<dbReference type="OrthoDB" id="4726955at2"/>
<dbReference type="PANTHER" id="PTHR34512">
    <property type="entry name" value="CELL SURFACE PROTEIN"/>
    <property type="match status" value="1"/>
</dbReference>
<dbReference type="EMBL" id="CP036274">
    <property type="protein sequence ID" value="QDU26383.1"/>
    <property type="molecule type" value="Genomic_DNA"/>
</dbReference>
<dbReference type="SUPFAM" id="SSF50998">
    <property type="entry name" value="Quinoprotein alcohol dehydrogenase-like"/>
    <property type="match status" value="1"/>
</dbReference>
<dbReference type="Proteomes" id="UP000315017">
    <property type="component" value="Chromosome"/>
</dbReference>
<feature type="signal peptide" evidence="1">
    <location>
        <begin position="1"/>
        <end position="19"/>
    </location>
</feature>
<dbReference type="PANTHER" id="PTHR34512:SF30">
    <property type="entry name" value="OUTER MEMBRANE PROTEIN ASSEMBLY FACTOR BAMB"/>
    <property type="match status" value="1"/>
</dbReference>
<proteinExistence type="predicted"/>
<dbReference type="InterPro" id="IPR002372">
    <property type="entry name" value="PQQ_rpt_dom"/>
</dbReference>
<dbReference type="KEGG" id="aagg:ETAA8_14610"/>
<keyword evidence="4" id="KW-1185">Reference proteome</keyword>
<dbReference type="Pfam" id="PF13360">
    <property type="entry name" value="PQQ_2"/>
    <property type="match status" value="1"/>
</dbReference>
<evidence type="ECO:0000313" key="3">
    <source>
        <dbReference type="EMBL" id="QDU26383.1"/>
    </source>
</evidence>
<sequence length="439" mass="48610" precursor="true">MRFSAICFVSLLSILLAFVASDLHRASAEDWPQWRGTNRDGVWHETGLVEKFAAAELPIKWRAKIGAGYSGPTIAAGKVYVTDRVPDRSNPQERVHCFDEKTGEPVWSIAYPCEYGKVGYAAGPRAAVTIHAGKAYALGATGWLHCLDAATGKILWKRDLETDYQIEMPIWGITAAPLVEGDLLLLHIGGKDGACIVAVNKDTGADVWRALNDRGQYSTPLVVNQGGKRVAICWTGDSVTGLDVKDGKTQWSQPWKPRNMPIGVATPVIEGDRVFFTSFYDGSLLLKLDRPTATAEKLWHVIGRDEKNTDALHSIISTPVFENGYIYGVDSYGELRCLDAKTGDRVWEDTTAVPKARWSTIHFVKNGDRYFLFNERGELIIAKLSPQGYHEISRAKLIEPTLEQLRQRGGVCWSHPGYANKCVFARNDNELVCASLAKE</sequence>
<feature type="chain" id="PRO_5022242148" evidence="1">
    <location>
        <begin position="20"/>
        <end position="439"/>
    </location>
</feature>
<accession>A0A517Y836</accession>
<gene>
    <name evidence="3" type="primary">bamB_3</name>
    <name evidence="3" type="ORF">ETAA8_14610</name>
</gene>
<dbReference type="Gene3D" id="2.40.10.480">
    <property type="match status" value="1"/>
</dbReference>
<dbReference type="InterPro" id="IPR018391">
    <property type="entry name" value="PQQ_b-propeller_rpt"/>
</dbReference>
<dbReference type="AlphaFoldDB" id="A0A517Y836"/>
<dbReference type="RefSeq" id="WP_145086855.1">
    <property type="nucleotide sequence ID" value="NZ_CP036274.1"/>
</dbReference>
<organism evidence="3 4">
    <name type="scientific">Anatilimnocola aggregata</name>
    <dbReference type="NCBI Taxonomy" id="2528021"/>
    <lineage>
        <taxon>Bacteria</taxon>
        <taxon>Pseudomonadati</taxon>
        <taxon>Planctomycetota</taxon>
        <taxon>Planctomycetia</taxon>
        <taxon>Pirellulales</taxon>
        <taxon>Pirellulaceae</taxon>
        <taxon>Anatilimnocola</taxon>
    </lineage>
</organism>